<proteinExistence type="predicted"/>
<feature type="compositionally biased region" description="Polar residues" evidence="1">
    <location>
        <begin position="74"/>
        <end position="83"/>
    </location>
</feature>
<comment type="caution">
    <text evidence="2">The sequence shown here is derived from an EMBL/GenBank/DDBJ whole genome shotgun (WGS) entry which is preliminary data.</text>
</comment>
<evidence type="ECO:0000313" key="3">
    <source>
        <dbReference type="Proteomes" id="UP000828390"/>
    </source>
</evidence>
<protein>
    <submittedName>
        <fullName evidence="2">Uncharacterized protein</fullName>
    </submittedName>
</protein>
<dbReference type="EMBL" id="JAIWYP010000007">
    <property type="protein sequence ID" value="KAH3800033.1"/>
    <property type="molecule type" value="Genomic_DNA"/>
</dbReference>
<name>A0A9D4FJK0_DREPO</name>
<sequence>MGYNFTAKQAEGRWKTLLSSYRRGKDMNRQTGIDRKATEFEDALDDLLLDRHDTTPVYTLLSSSTRQSEEPVSDGSQLSTPSCQREEDTRIQVSHLKRHARRKEDEKALQLKLLTF</sequence>
<accession>A0A9D4FJK0</accession>
<organism evidence="2 3">
    <name type="scientific">Dreissena polymorpha</name>
    <name type="common">Zebra mussel</name>
    <name type="synonym">Mytilus polymorpha</name>
    <dbReference type="NCBI Taxonomy" id="45954"/>
    <lineage>
        <taxon>Eukaryota</taxon>
        <taxon>Metazoa</taxon>
        <taxon>Spiralia</taxon>
        <taxon>Lophotrochozoa</taxon>
        <taxon>Mollusca</taxon>
        <taxon>Bivalvia</taxon>
        <taxon>Autobranchia</taxon>
        <taxon>Heteroconchia</taxon>
        <taxon>Euheterodonta</taxon>
        <taxon>Imparidentia</taxon>
        <taxon>Neoheterodontei</taxon>
        <taxon>Myida</taxon>
        <taxon>Dreissenoidea</taxon>
        <taxon>Dreissenidae</taxon>
        <taxon>Dreissena</taxon>
    </lineage>
</organism>
<evidence type="ECO:0000256" key="1">
    <source>
        <dbReference type="SAM" id="MobiDB-lite"/>
    </source>
</evidence>
<dbReference type="Proteomes" id="UP000828390">
    <property type="component" value="Unassembled WGS sequence"/>
</dbReference>
<dbReference type="AlphaFoldDB" id="A0A9D4FJK0"/>
<reference evidence="2" key="2">
    <citation type="submission" date="2020-11" db="EMBL/GenBank/DDBJ databases">
        <authorList>
            <person name="McCartney M.A."/>
            <person name="Auch B."/>
            <person name="Kono T."/>
            <person name="Mallez S."/>
            <person name="Becker A."/>
            <person name="Gohl D.M."/>
            <person name="Silverstein K.A.T."/>
            <person name="Koren S."/>
            <person name="Bechman K.B."/>
            <person name="Herman A."/>
            <person name="Abrahante J.E."/>
            <person name="Garbe J."/>
        </authorList>
    </citation>
    <scope>NUCLEOTIDE SEQUENCE</scope>
    <source>
        <strain evidence="2">Duluth1</strain>
        <tissue evidence="2">Whole animal</tissue>
    </source>
</reference>
<reference evidence="2" key="1">
    <citation type="journal article" date="2019" name="bioRxiv">
        <title>The Genome of the Zebra Mussel, Dreissena polymorpha: A Resource for Invasive Species Research.</title>
        <authorList>
            <person name="McCartney M.A."/>
            <person name="Auch B."/>
            <person name="Kono T."/>
            <person name="Mallez S."/>
            <person name="Zhang Y."/>
            <person name="Obille A."/>
            <person name="Becker A."/>
            <person name="Abrahante J.E."/>
            <person name="Garbe J."/>
            <person name="Badalamenti J.P."/>
            <person name="Herman A."/>
            <person name="Mangelson H."/>
            <person name="Liachko I."/>
            <person name="Sullivan S."/>
            <person name="Sone E.D."/>
            <person name="Koren S."/>
            <person name="Silverstein K.A.T."/>
            <person name="Beckman K.B."/>
            <person name="Gohl D.M."/>
        </authorList>
    </citation>
    <scope>NUCLEOTIDE SEQUENCE</scope>
    <source>
        <strain evidence="2">Duluth1</strain>
        <tissue evidence="2">Whole animal</tissue>
    </source>
</reference>
<feature type="region of interest" description="Disordered" evidence="1">
    <location>
        <begin position="60"/>
        <end position="102"/>
    </location>
</feature>
<gene>
    <name evidence="2" type="ORF">DPMN_153658</name>
</gene>
<evidence type="ECO:0000313" key="2">
    <source>
        <dbReference type="EMBL" id="KAH3800033.1"/>
    </source>
</evidence>
<keyword evidence="3" id="KW-1185">Reference proteome</keyword>